<reference evidence="3 4" key="1">
    <citation type="submission" date="2017-02" db="EMBL/GenBank/DDBJ databases">
        <title>Streptomyces pactum ACT12 Genome sequencing and assembly.</title>
        <authorList>
            <person name="Xue Q."/>
            <person name="Yan X."/>
            <person name="Jia L."/>
            <person name="Yan H."/>
        </authorList>
    </citation>
    <scope>NUCLEOTIDE SEQUENCE [LARGE SCALE GENOMIC DNA]</scope>
    <source>
        <strain evidence="3 4">ACT12</strain>
    </source>
</reference>
<dbReference type="InterPro" id="IPR002347">
    <property type="entry name" value="SDR_fam"/>
</dbReference>
<keyword evidence="1" id="KW-0560">Oxidoreductase</keyword>
<accession>A0A1S6J3H5</accession>
<dbReference type="GO" id="GO:0016491">
    <property type="term" value="F:oxidoreductase activity"/>
    <property type="evidence" value="ECO:0007669"/>
    <property type="project" value="UniProtKB-KW"/>
</dbReference>
<dbReference type="AlphaFoldDB" id="A0A1S6J3H5"/>
<evidence type="ECO:0000313" key="4">
    <source>
        <dbReference type="Proteomes" id="UP000189443"/>
    </source>
</evidence>
<feature type="region of interest" description="Disordered" evidence="2">
    <location>
        <begin position="1"/>
        <end position="20"/>
    </location>
</feature>
<evidence type="ECO:0000256" key="2">
    <source>
        <dbReference type="SAM" id="MobiDB-lite"/>
    </source>
</evidence>
<dbReference type="OrthoDB" id="4577644at2"/>
<dbReference type="Gene3D" id="3.40.50.720">
    <property type="entry name" value="NAD(P)-binding Rossmann-like Domain"/>
    <property type="match status" value="1"/>
</dbReference>
<dbReference type="RefSeq" id="WP_055420956.1">
    <property type="nucleotide sequence ID" value="NZ_CP019724.1"/>
</dbReference>
<dbReference type="PRINTS" id="PR00081">
    <property type="entry name" value="GDHRDH"/>
</dbReference>
<dbReference type="Proteomes" id="UP000189443">
    <property type="component" value="Chromosome"/>
</dbReference>
<dbReference type="PANTHER" id="PTHR43157:SF31">
    <property type="entry name" value="PHOSPHATIDYLINOSITOL-GLYCAN BIOSYNTHESIS CLASS F PROTEIN"/>
    <property type="match status" value="1"/>
</dbReference>
<dbReference type="KEGG" id="spac:B1H29_04780"/>
<dbReference type="CDD" id="cd05327">
    <property type="entry name" value="retinol-DH_like_SDR_c_like"/>
    <property type="match status" value="1"/>
</dbReference>
<evidence type="ECO:0000313" key="3">
    <source>
        <dbReference type="EMBL" id="AQS66332.1"/>
    </source>
</evidence>
<evidence type="ECO:0000256" key="1">
    <source>
        <dbReference type="ARBA" id="ARBA00023002"/>
    </source>
</evidence>
<dbReference type="InterPro" id="IPR036291">
    <property type="entry name" value="NAD(P)-bd_dom_sf"/>
</dbReference>
<dbReference type="EMBL" id="CP019724">
    <property type="protein sequence ID" value="AQS66332.1"/>
    <property type="molecule type" value="Genomic_DNA"/>
</dbReference>
<dbReference type="SUPFAM" id="SSF51735">
    <property type="entry name" value="NAD(P)-binding Rossmann-fold domains"/>
    <property type="match status" value="1"/>
</dbReference>
<feature type="compositionally biased region" description="Low complexity" evidence="2">
    <location>
        <begin position="1"/>
        <end position="14"/>
    </location>
</feature>
<proteinExistence type="predicted"/>
<gene>
    <name evidence="3" type="ORF">B1H29_04780</name>
</gene>
<dbReference type="NCBIfam" id="NF004846">
    <property type="entry name" value="PRK06197.1"/>
    <property type="match status" value="1"/>
</dbReference>
<dbReference type="PANTHER" id="PTHR43157">
    <property type="entry name" value="PHOSPHATIDYLINOSITOL-GLYCAN BIOSYNTHESIS CLASS F PROTEIN-RELATED"/>
    <property type="match status" value="1"/>
</dbReference>
<protein>
    <submittedName>
        <fullName evidence="3">Short-chain dehydrogenase</fullName>
    </submittedName>
</protein>
<organism evidence="3 4">
    <name type="scientific">Streptomyces pactum</name>
    <dbReference type="NCBI Taxonomy" id="68249"/>
    <lineage>
        <taxon>Bacteria</taxon>
        <taxon>Bacillati</taxon>
        <taxon>Actinomycetota</taxon>
        <taxon>Actinomycetes</taxon>
        <taxon>Kitasatosporales</taxon>
        <taxon>Streptomycetaceae</taxon>
        <taxon>Streptomyces</taxon>
    </lineage>
</organism>
<keyword evidence="4" id="KW-1185">Reference proteome</keyword>
<dbReference type="Pfam" id="PF00106">
    <property type="entry name" value="adh_short"/>
    <property type="match status" value="1"/>
</dbReference>
<name>A0A1S6J3H5_9ACTN</name>
<sequence>MTSSTSAPSATPWTEEQIPDQRGRVAVVTGANAGIGYVTARELARHGAHTVLACRDRSRGEAALARLRDEVPGARVELRLVDLADLGSVRAFADGWDHDRLDLLVNNAGIVMPPLTRTADGFEAQFGVNHLGTYALTGRLLPHLLRADTPRVVTVSSESQLTASFDLANLNAERRYRPSSAYAQSKRANVYFSAQLHRWALAQGVPLRSVIAIPGMTDTGVITKSTRYGALWRAVVPRLVGLVAKPVVEGARPSLYAATVPDLPGGSYVAPSGPLQIRGATTVHRGRRTVYDEATAVALWNLSERLTKVRYELSGARPD</sequence>